<keyword evidence="3" id="KW-1185">Reference proteome</keyword>
<sequence>MTTHVNVAIPEIRISAIQDIKLSDIDIPDNRARSFDQDEAGALAFIIAASGLQHPIRVRLVGDRFRLIAGRKRLEAFRMLAWEMIPATISTAATDDEARLEEVMENLGRHELKVLDRCHHLFELKQVYERLYPDAKHGGDRGNQHTGGKTQKLRLAADSDEVFGFAAATADKISLSRRSIELAVKIWKDLSDASRKRCAGTWLADHQAGLKQLAEQSHADQAKVLDILFSDPPKATNVSDALTIIAHGVVLTPTEKKVDTVKNTLRAMPDTVVAAVVDERLAEMQNSITVLSKFFAKLEDAELDKVVEQHEERIVASLQRRGRI</sequence>
<dbReference type="AlphaFoldDB" id="A0A318T497"/>
<dbReference type="GO" id="GO:0005694">
    <property type="term" value="C:chromosome"/>
    <property type="evidence" value="ECO:0007669"/>
    <property type="project" value="TreeGrafter"/>
</dbReference>
<dbReference type="Pfam" id="PF02195">
    <property type="entry name" value="ParB_N"/>
    <property type="match status" value="1"/>
</dbReference>
<dbReference type="InterPro" id="IPR036086">
    <property type="entry name" value="ParB/Sulfiredoxin_sf"/>
</dbReference>
<evidence type="ECO:0000259" key="1">
    <source>
        <dbReference type="SMART" id="SM00470"/>
    </source>
</evidence>
<dbReference type="GO" id="GO:0007059">
    <property type="term" value="P:chromosome segregation"/>
    <property type="evidence" value="ECO:0007669"/>
    <property type="project" value="TreeGrafter"/>
</dbReference>
<protein>
    <submittedName>
        <fullName evidence="2">ParB family chromosome partitioning protein</fullName>
    </submittedName>
</protein>
<evidence type="ECO:0000313" key="2">
    <source>
        <dbReference type="EMBL" id="PYE87534.1"/>
    </source>
</evidence>
<dbReference type="InterPro" id="IPR050336">
    <property type="entry name" value="Chromosome_partition/occlusion"/>
</dbReference>
<dbReference type="Proteomes" id="UP000247454">
    <property type="component" value="Unassembled WGS sequence"/>
</dbReference>
<proteinExistence type="predicted"/>
<dbReference type="EMBL" id="QJTF01000012">
    <property type="protein sequence ID" value="PYE87534.1"/>
    <property type="molecule type" value="Genomic_DNA"/>
</dbReference>
<evidence type="ECO:0000313" key="3">
    <source>
        <dbReference type="Proteomes" id="UP000247454"/>
    </source>
</evidence>
<dbReference type="SMART" id="SM00470">
    <property type="entry name" value="ParB"/>
    <property type="match status" value="1"/>
</dbReference>
<dbReference type="RefSeq" id="WP_110752099.1">
    <property type="nucleotide sequence ID" value="NZ_QJTF01000012.1"/>
</dbReference>
<dbReference type="SUPFAM" id="SSF110849">
    <property type="entry name" value="ParB/Sulfiredoxin"/>
    <property type="match status" value="1"/>
</dbReference>
<name>A0A318T497_9HYPH</name>
<dbReference type="OrthoDB" id="9800596at2"/>
<accession>A0A318T497</accession>
<dbReference type="Gene3D" id="3.90.1530.30">
    <property type="match status" value="1"/>
</dbReference>
<organism evidence="2 3">
    <name type="scientific">Phyllobacterium leguminum</name>
    <dbReference type="NCBI Taxonomy" id="314237"/>
    <lineage>
        <taxon>Bacteria</taxon>
        <taxon>Pseudomonadati</taxon>
        <taxon>Pseudomonadota</taxon>
        <taxon>Alphaproteobacteria</taxon>
        <taxon>Hyphomicrobiales</taxon>
        <taxon>Phyllobacteriaceae</taxon>
        <taxon>Phyllobacterium</taxon>
    </lineage>
</organism>
<comment type="caution">
    <text evidence="2">The sequence shown here is derived from an EMBL/GenBank/DDBJ whole genome shotgun (WGS) entry which is preliminary data.</text>
</comment>
<dbReference type="InterPro" id="IPR003115">
    <property type="entry name" value="ParB_N"/>
</dbReference>
<reference evidence="2 3" key="1">
    <citation type="submission" date="2018-06" db="EMBL/GenBank/DDBJ databases">
        <title>Genomic Encyclopedia of Type Strains, Phase III (KMG-III): the genomes of soil and plant-associated and newly described type strains.</title>
        <authorList>
            <person name="Whitman W."/>
        </authorList>
    </citation>
    <scope>NUCLEOTIDE SEQUENCE [LARGE SCALE GENOMIC DNA]</scope>
    <source>
        <strain evidence="2 3">ORS 1419</strain>
    </source>
</reference>
<gene>
    <name evidence="2" type="ORF">C7477_11235</name>
</gene>
<dbReference type="PANTHER" id="PTHR33375:SF1">
    <property type="entry name" value="CHROMOSOME-PARTITIONING PROTEIN PARB-RELATED"/>
    <property type="match status" value="1"/>
</dbReference>
<dbReference type="PANTHER" id="PTHR33375">
    <property type="entry name" value="CHROMOSOME-PARTITIONING PROTEIN PARB-RELATED"/>
    <property type="match status" value="1"/>
</dbReference>
<feature type="domain" description="ParB-like N-terminal" evidence="1">
    <location>
        <begin position="18"/>
        <end position="107"/>
    </location>
</feature>